<sequence length="154" mass="17766">MTMSQTTVVLCILGSIFLMIIPDNTTASDKFFQTGGRFGKRHDDRLSNFYFSDLLKSRPIGNVPPRIERGFYISRYGKRNTNSLTDSRDYFTICLPFYGIYCEFTGLPNILRCKRISPMECSNLQNHDNDEKLQLMKQPENADPIVNTNNNDNF</sequence>
<evidence type="ECO:0000256" key="1">
    <source>
        <dbReference type="SAM" id="SignalP"/>
    </source>
</evidence>
<gene>
    <name evidence="2" type="ORF">CINCED_3A008178</name>
</gene>
<proteinExistence type="predicted"/>
<reference evidence="2 3" key="1">
    <citation type="submission" date="2019-08" db="EMBL/GenBank/DDBJ databases">
        <authorList>
            <person name="Alioto T."/>
            <person name="Alioto T."/>
            <person name="Gomez Garrido J."/>
        </authorList>
    </citation>
    <scope>NUCLEOTIDE SEQUENCE [LARGE SCALE GENOMIC DNA]</scope>
</reference>
<evidence type="ECO:0000313" key="3">
    <source>
        <dbReference type="Proteomes" id="UP000325440"/>
    </source>
</evidence>
<dbReference type="AlphaFoldDB" id="A0A5E4ME47"/>
<dbReference type="Proteomes" id="UP000325440">
    <property type="component" value="Unassembled WGS sequence"/>
</dbReference>
<feature type="chain" id="PRO_5022865654" evidence="1">
    <location>
        <begin position="28"/>
        <end position="154"/>
    </location>
</feature>
<dbReference type="OrthoDB" id="6350276at2759"/>
<organism evidence="2 3">
    <name type="scientific">Cinara cedri</name>
    <dbReference type="NCBI Taxonomy" id="506608"/>
    <lineage>
        <taxon>Eukaryota</taxon>
        <taxon>Metazoa</taxon>
        <taxon>Ecdysozoa</taxon>
        <taxon>Arthropoda</taxon>
        <taxon>Hexapoda</taxon>
        <taxon>Insecta</taxon>
        <taxon>Pterygota</taxon>
        <taxon>Neoptera</taxon>
        <taxon>Paraneoptera</taxon>
        <taxon>Hemiptera</taxon>
        <taxon>Sternorrhyncha</taxon>
        <taxon>Aphidomorpha</taxon>
        <taxon>Aphidoidea</taxon>
        <taxon>Aphididae</taxon>
        <taxon>Lachninae</taxon>
        <taxon>Cinara</taxon>
    </lineage>
</organism>
<evidence type="ECO:0000313" key="2">
    <source>
        <dbReference type="EMBL" id="VVC29711.1"/>
    </source>
</evidence>
<keyword evidence="1" id="KW-0732">Signal</keyword>
<keyword evidence="3" id="KW-1185">Reference proteome</keyword>
<dbReference type="EMBL" id="CABPRJ010000497">
    <property type="protein sequence ID" value="VVC29711.1"/>
    <property type="molecule type" value="Genomic_DNA"/>
</dbReference>
<feature type="signal peptide" evidence="1">
    <location>
        <begin position="1"/>
        <end position="27"/>
    </location>
</feature>
<protein>
    <submittedName>
        <fullName evidence="2">Uncharacterized protein</fullName>
    </submittedName>
</protein>
<accession>A0A5E4ME47</accession>
<name>A0A5E4ME47_9HEMI</name>